<proteinExistence type="predicted"/>
<evidence type="ECO:0000313" key="2">
    <source>
        <dbReference type="Proteomes" id="UP001629246"/>
    </source>
</evidence>
<protein>
    <submittedName>
        <fullName evidence="1">DUF2917 domain-containing protein</fullName>
    </submittedName>
</protein>
<reference evidence="1 2" key="1">
    <citation type="journal article" date="2024" name="Chem. Sci.">
        <title>Discovery of megapolipeptins by genome mining of a Burkholderiales bacteria collection.</title>
        <authorList>
            <person name="Paulo B.S."/>
            <person name="Recchia M.J.J."/>
            <person name="Lee S."/>
            <person name="Fergusson C.H."/>
            <person name="Romanowski S.B."/>
            <person name="Hernandez A."/>
            <person name="Krull N."/>
            <person name="Liu D.Y."/>
            <person name="Cavanagh H."/>
            <person name="Bos A."/>
            <person name="Gray C.A."/>
            <person name="Murphy B.T."/>
            <person name="Linington R.G."/>
            <person name="Eustaquio A.S."/>
        </authorList>
    </citation>
    <scope>NUCLEOTIDE SEQUENCE [LARGE SCALE GENOMIC DNA]</scope>
    <source>
        <strain evidence="1 2">RL21-008-BIB-A</strain>
    </source>
</reference>
<sequence>MKSLNQTFSSEATGLEAAGLRAGQVDQVSLLKLSSGRVWVTQQGRAEDFWLDGGDTLVLLPGSLIVIEAAGASRLQIEPIVLNSTVGLLQSAGRMLDGAAALSVRHVARQLRRTARALAGVSAWAMHLGR</sequence>
<dbReference type="Pfam" id="PF11142">
    <property type="entry name" value="DUF2917"/>
    <property type="match status" value="1"/>
</dbReference>
<keyword evidence="2" id="KW-1185">Reference proteome</keyword>
<dbReference type="Proteomes" id="UP001629246">
    <property type="component" value="Unassembled WGS sequence"/>
</dbReference>
<accession>A0ABW9ACZ7</accession>
<gene>
    <name evidence="1" type="ORF">PQR62_15955</name>
</gene>
<evidence type="ECO:0000313" key="1">
    <source>
        <dbReference type="EMBL" id="MFL9925775.1"/>
    </source>
</evidence>
<dbReference type="InterPro" id="IPR021317">
    <property type="entry name" value="DUF2917"/>
</dbReference>
<dbReference type="EMBL" id="JAQQFM010000007">
    <property type="protein sequence ID" value="MFL9925775.1"/>
    <property type="molecule type" value="Genomic_DNA"/>
</dbReference>
<dbReference type="RefSeq" id="WP_408158979.1">
    <property type="nucleotide sequence ID" value="NZ_JAQQFM010000007.1"/>
</dbReference>
<organism evidence="1 2">
    <name type="scientific">Herbaspirillum lusitanum</name>
    <dbReference type="NCBI Taxonomy" id="213312"/>
    <lineage>
        <taxon>Bacteria</taxon>
        <taxon>Pseudomonadati</taxon>
        <taxon>Pseudomonadota</taxon>
        <taxon>Betaproteobacteria</taxon>
        <taxon>Burkholderiales</taxon>
        <taxon>Oxalobacteraceae</taxon>
        <taxon>Herbaspirillum</taxon>
    </lineage>
</organism>
<comment type="caution">
    <text evidence="1">The sequence shown here is derived from an EMBL/GenBank/DDBJ whole genome shotgun (WGS) entry which is preliminary data.</text>
</comment>
<name>A0ABW9ACZ7_9BURK</name>